<keyword evidence="2" id="KW-1185">Reference proteome</keyword>
<organism evidence="1 2">
    <name type="scientific">Austropuccinia psidii MF-1</name>
    <dbReference type="NCBI Taxonomy" id="1389203"/>
    <lineage>
        <taxon>Eukaryota</taxon>
        <taxon>Fungi</taxon>
        <taxon>Dikarya</taxon>
        <taxon>Basidiomycota</taxon>
        <taxon>Pucciniomycotina</taxon>
        <taxon>Pucciniomycetes</taxon>
        <taxon>Pucciniales</taxon>
        <taxon>Sphaerophragmiaceae</taxon>
        <taxon>Austropuccinia</taxon>
    </lineage>
</organism>
<gene>
    <name evidence="1" type="ORF">O181_062479</name>
</gene>
<dbReference type="EMBL" id="AVOT02029798">
    <property type="protein sequence ID" value="MBW0522764.1"/>
    <property type="molecule type" value="Genomic_DNA"/>
</dbReference>
<dbReference type="AlphaFoldDB" id="A0A9Q3EK70"/>
<dbReference type="Proteomes" id="UP000765509">
    <property type="component" value="Unassembled WGS sequence"/>
</dbReference>
<evidence type="ECO:0000313" key="2">
    <source>
        <dbReference type="Proteomes" id="UP000765509"/>
    </source>
</evidence>
<reference evidence="1" key="1">
    <citation type="submission" date="2021-03" db="EMBL/GenBank/DDBJ databases">
        <title>Draft genome sequence of rust myrtle Austropuccinia psidii MF-1, a brazilian biotype.</title>
        <authorList>
            <person name="Quecine M.C."/>
            <person name="Pachon D.M.R."/>
            <person name="Bonatelli M.L."/>
            <person name="Correr F.H."/>
            <person name="Franceschini L.M."/>
            <person name="Leite T.F."/>
            <person name="Margarido G.R.A."/>
            <person name="Almeida C.A."/>
            <person name="Ferrarezi J.A."/>
            <person name="Labate C.A."/>
        </authorList>
    </citation>
    <scope>NUCLEOTIDE SEQUENCE</scope>
    <source>
        <strain evidence="1">MF-1</strain>
    </source>
</reference>
<sequence>MALGRGAVSTRIDGLFDNCVILFSRKLILAALLRHSCLLADGIRQLQAKLHCSAPRCSAGPLKMLDQEAV</sequence>
<accession>A0A9Q3EK70</accession>
<name>A0A9Q3EK70_9BASI</name>
<protein>
    <submittedName>
        <fullName evidence="1">Uncharacterized protein</fullName>
    </submittedName>
</protein>
<evidence type="ECO:0000313" key="1">
    <source>
        <dbReference type="EMBL" id="MBW0522764.1"/>
    </source>
</evidence>
<proteinExistence type="predicted"/>
<comment type="caution">
    <text evidence="1">The sequence shown here is derived from an EMBL/GenBank/DDBJ whole genome shotgun (WGS) entry which is preliminary data.</text>
</comment>